<dbReference type="InterPro" id="IPR036279">
    <property type="entry name" value="5-3_exonuclease_C_sf"/>
</dbReference>
<dbReference type="CDD" id="cd09898">
    <property type="entry name" value="H3TH_53EXO"/>
    <property type="match status" value="1"/>
</dbReference>
<dbReference type="SMART" id="SM00279">
    <property type="entry name" value="HhH2"/>
    <property type="match status" value="1"/>
</dbReference>
<dbReference type="InterPro" id="IPR019760">
    <property type="entry name" value="DNA-dir_DNA_pol_A_CS"/>
</dbReference>
<dbReference type="GO" id="GO:0006302">
    <property type="term" value="P:double-strand break repair"/>
    <property type="evidence" value="ECO:0007669"/>
    <property type="project" value="TreeGrafter"/>
</dbReference>
<dbReference type="Gene3D" id="3.40.50.1010">
    <property type="entry name" value="5'-nuclease"/>
    <property type="match status" value="1"/>
</dbReference>
<gene>
    <name evidence="14" type="primary">polA_1</name>
    <name evidence="14" type="ORF">DDT42_00283</name>
</gene>
<dbReference type="InterPro" id="IPR036397">
    <property type="entry name" value="RNaseH_sf"/>
</dbReference>
<keyword evidence="8" id="KW-0239">DNA-directed DNA polymerase</keyword>
<evidence type="ECO:0000313" key="14">
    <source>
        <dbReference type="EMBL" id="MBT9144442.1"/>
    </source>
</evidence>
<dbReference type="Gene3D" id="3.30.420.10">
    <property type="entry name" value="Ribonuclease H-like superfamily/Ribonuclease H"/>
    <property type="match status" value="1"/>
</dbReference>
<evidence type="ECO:0000256" key="9">
    <source>
        <dbReference type="ARBA" id="ARBA00023125"/>
    </source>
</evidence>
<evidence type="ECO:0000256" key="3">
    <source>
        <dbReference type="ARBA" id="ARBA00020311"/>
    </source>
</evidence>
<evidence type="ECO:0000256" key="2">
    <source>
        <dbReference type="ARBA" id="ARBA00012417"/>
    </source>
</evidence>
<evidence type="ECO:0000256" key="5">
    <source>
        <dbReference type="ARBA" id="ARBA00022695"/>
    </source>
</evidence>
<evidence type="ECO:0000256" key="6">
    <source>
        <dbReference type="ARBA" id="ARBA00022705"/>
    </source>
</evidence>
<dbReference type="InterPro" id="IPR020046">
    <property type="entry name" value="5-3_exonucl_a-hlix_arch_N"/>
</dbReference>
<evidence type="ECO:0000256" key="1">
    <source>
        <dbReference type="ARBA" id="ARBA00007705"/>
    </source>
</evidence>
<dbReference type="SUPFAM" id="SSF56672">
    <property type="entry name" value="DNA/RNA polymerases"/>
    <property type="match status" value="1"/>
</dbReference>
<evidence type="ECO:0000259" key="13">
    <source>
        <dbReference type="SMART" id="SM00482"/>
    </source>
</evidence>
<dbReference type="InterPro" id="IPR043502">
    <property type="entry name" value="DNA/RNA_pol_sf"/>
</dbReference>
<dbReference type="InterPro" id="IPR029060">
    <property type="entry name" value="PIN-like_dom_sf"/>
</dbReference>
<dbReference type="Pfam" id="PF01367">
    <property type="entry name" value="5_3_exonuc"/>
    <property type="match status" value="1"/>
</dbReference>
<accession>A0A9E2BGF3</accession>
<dbReference type="CDD" id="cd09859">
    <property type="entry name" value="PIN_53EXO"/>
    <property type="match status" value="1"/>
</dbReference>
<dbReference type="InterPro" id="IPR001098">
    <property type="entry name" value="DNA-dir_DNA_pol_A_palm_dom"/>
</dbReference>
<evidence type="ECO:0000256" key="11">
    <source>
        <dbReference type="ARBA" id="ARBA00049244"/>
    </source>
</evidence>
<dbReference type="PRINTS" id="PR00868">
    <property type="entry name" value="DNAPOLI"/>
</dbReference>
<dbReference type="InterPro" id="IPR002298">
    <property type="entry name" value="DNA_polymerase_A"/>
</dbReference>
<dbReference type="InterPro" id="IPR008918">
    <property type="entry name" value="HhH2"/>
</dbReference>
<evidence type="ECO:0000256" key="4">
    <source>
        <dbReference type="ARBA" id="ARBA00022679"/>
    </source>
</evidence>
<sequence>MADKGKNLILIDGNNLLYRFYYALPPFTTSYGQSVGALFGFTRMLIKLLKNPPGYCAVVWDSPKPNIRYTLYPEYKAQRPPTPTTFSSQRKLIYEILEAFSVASIEVEGEEADDIIATLSQSASRMGIKTAIYSGDSDLLQVVNPDISLCMIKKGISEIEEYTRDRILNDWGMKPEQLRDLKTLLGDPSDNIKGLSGIGEKTAKDLIIKYGSIDGIYENLDNLSEKIKKIFLQNKEYLGIVQEVIALKMEMNLGFSLSSLSYNNFDPEKVMKVLEKYEFKSLFKEFNLPEVKANLFSPPKAPLFNQQKEIVKTTGKHYLLFIEYVNNHPLKVMPTRALVGNPEDPVLLNGSDLLNDDFLKELKSILSKNKLQLITSNYKSLLHFLWKHQLPEPDDVVDLSLLLYLQDPAQGGEIPFTVSFNYLNLYESLIKIKLNEDLLRLYDEVEKPLSRVIALMEQKGIKVDTHQLESARTEAYVRIKELSSKAYDLAGCTFNLNSPKQVAEILFNKLMLPAYKKGKNGFSTNNEVLKGLEKLSPLVPLIMEHREVSKLTSTYLEALPKYISSDTGRIHTTFSQTGTATGRLSSREPNLQNIPTRSPLGNLIRSAFVASEGKILISGDYSQIELRVLAHLSKDPSLLQAFTEGEDIHTYTASLLFNTKPTEVTREERNRAKTVNFGLIYGMSEYGLSQELNISRSEARQFINRYFLRFPGVKEYLDAHVEECKKTGVTKTIIGRRRYIPDLDSPNRIIKDQAYRIAINTPIQGTAADIIKKAMVTFCALEQEKELKSSNLLLQVHDELLIEVPEEEINYWAFNLKKSMEEAINLIIPIEAHLSFGYNWRDMKVLKL</sequence>
<dbReference type="SUPFAM" id="SSF47807">
    <property type="entry name" value="5' to 3' exonuclease, C-terminal subdomain"/>
    <property type="match status" value="1"/>
</dbReference>
<keyword evidence="5 14" id="KW-0548">Nucleotidyltransferase</keyword>
<dbReference type="InterPro" id="IPR002421">
    <property type="entry name" value="5-3_exonuclease"/>
</dbReference>
<dbReference type="SUPFAM" id="SSF88723">
    <property type="entry name" value="PIN domain-like"/>
    <property type="match status" value="1"/>
</dbReference>
<dbReference type="SMART" id="SM00482">
    <property type="entry name" value="POLAc"/>
    <property type="match status" value="1"/>
</dbReference>
<keyword evidence="6" id="KW-0235">DNA replication</keyword>
<dbReference type="SMART" id="SM00475">
    <property type="entry name" value="53EXOc"/>
    <property type="match status" value="1"/>
</dbReference>
<dbReference type="AlphaFoldDB" id="A0A9E2BGF3"/>
<organism evidence="14 15">
    <name type="scientific">Psychracetigena formicireducens</name>
    <dbReference type="NCBI Taxonomy" id="2986056"/>
    <lineage>
        <taxon>Bacteria</taxon>
        <taxon>Bacillati</taxon>
        <taxon>Candidatus Lithacetigenota</taxon>
        <taxon>Candidatus Psychracetigena</taxon>
    </lineage>
</organism>
<dbReference type="GO" id="GO:0008409">
    <property type="term" value="F:5'-3' exonuclease activity"/>
    <property type="evidence" value="ECO:0007669"/>
    <property type="project" value="InterPro"/>
</dbReference>
<dbReference type="EC" id="2.7.7.7" evidence="2"/>
<comment type="similarity">
    <text evidence="1">Belongs to the DNA polymerase type-A family.</text>
</comment>
<name>A0A9E2BGF3_PSYF1</name>
<dbReference type="FunFam" id="1.10.150.20:FF:000003">
    <property type="entry name" value="DNA polymerase I"/>
    <property type="match status" value="1"/>
</dbReference>
<keyword evidence="7" id="KW-0227">DNA damage</keyword>
<dbReference type="PANTHER" id="PTHR10133">
    <property type="entry name" value="DNA POLYMERASE I"/>
    <property type="match status" value="1"/>
</dbReference>
<keyword evidence="10" id="KW-0234">DNA repair</keyword>
<dbReference type="PROSITE" id="PS00447">
    <property type="entry name" value="DNA_POLYMERASE_A"/>
    <property type="match status" value="1"/>
</dbReference>
<dbReference type="PANTHER" id="PTHR10133:SF27">
    <property type="entry name" value="DNA POLYMERASE NU"/>
    <property type="match status" value="1"/>
</dbReference>
<dbReference type="InterPro" id="IPR020045">
    <property type="entry name" value="DNA_polI_H3TH"/>
</dbReference>
<keyword evidence="9" id="KW-0238">DNA-binding</keyword>
<evidence type="ECO:0000256" key="7">
    <source>
        <dbReference type="ARBA" id="ARBA00022763"/>
    </source>
</evidence>
<evidence type="ECO:0000256" key="8">
    <source>
        <dbReference type="ARBA" id="ARBA00022932"/>
    </source>
</evidence>
<evidence type="ECO:0000256" key="10">
    <source>
        <dbReference type="ARBA" id="ARBA00023204"/>
    </source>
</evidence>
<dbReference type="Pfam" id="PF02739">
    <property type="entry name" value="5_3_exonuc_N"/>
    <property type="match status" value="1"/>
</dbReference>
<feature type="domain" description="5'-3' exonuclease" evidence="12">
    <location>
        <begin position="6"/>
        <end position="263"/>
    </location>
</feature>
<dbReference type="CDD" id="cd08637">
    <property type="entry name" value="DNA_pol_A_pol_I_C"/>
    <property type="match status" value="1"/>
</dbReference>
<dbReference type="GO" id="GO:0006261">
    <property type="term" value="P:DNA-templated DNA replication"/>
    <property type="evidence" value="ECO:0007669"/>
    <property type="project" value="InterPro"/>
</dbReference>
<dbReference type="Gene3D" id="1.20.1060.10">
    <property type="entry name" value="Taq DNA Polymerase, Chain T, domain 4"/>
    <property type="match status" value="1"/>
</dbReference>
<protein>
    <recommendedName>
        <fullName evidence="3">DNA polymerase I</fullName>
        <ecNumber evidence="2">2.7.7.7</ecNumber>
    </recommendedName>
</protein>
<keyword evidence="4 14" id="KW-0808">Transferase</keyword>
<evidence type="ECO:0000259" key="12">
    <source>
        <dbReference type="SMART" id="SM00475"/>
    </source>
</evidence>
<dbReference type="Proteomes" id="UP000811545">
    <property type="component" value="Unassembled WGS sequence"/>
</dbReference>
<reference evidence="14 15" key="1">
    <citation type="journal article" date="2021" name="bioRxiv">
        <title>Unique metabolic strategies in Hadean analogues reveal hints for primordial physiology.</title>
        <authorList>
            <person name="Nobu M.K."/>
            <person name="Nakai R."/>
            <person name="Tamazawa S."/>
            <person name="Mori H."/>
            <person name="Toyoda A."/>
            <person name="Ijiri A."/>
            <person name="Suzuki S."/>
            <person name="Kurokawa K."/>
            <person name="Kamagata Y."/>
            <person name="Tamaki H."/>
        </authorList>
    </citation>
    <scope>NUCLEOTIDE SEQUENCE [LARGE SCALE GENOMIC DNA]</scope>
    <source>
        <strain evidence="14">BS525</strain>
    </source>
</reference>
<proteinExistence type="inferred from homology"/>
<comment type="caution">
    <text evidence="14">The sequence shown here is derived from an EMBL/GenBank/DDBJ whole genome shotgun (WGS) entry which is preliminary data.</text>
</comment>
<dbReference type="Gene3D" id="3.30.70.370">
    <property type="match status" value="1"/>
</dbReference>
<feature type="domain" description="DNA-directed DNA polymerase family A palm" evidence="13">
    <location>
        <begin position="601"/>
        <end position="808"/>
    </location>
</feature>
<evidence type="ECO:0000313" key="15">
    <source>
        <dbReference type="Proteomes" id="UP000811545"/>
    </source>
</evidence>
<dbReference type="FunFam" id="1.20.1060.10:FF:000001">
    <property type="entry name" value="DNA polymerase I"/>
    <property type="match status" value="1"/>
</dbReference>
<dbReference type="GO" id="GO:0003887">
    <property type="term" value="F:DNA-directed DNA polymerase activity"/>
    <property type="evidence" value="ECO:0007669"/>
    <property type="project" value="UniProtKB-KW"/>
</dbReference>
<dbReference type="Gene3D" id="1.10.150.20">
    <property type="entry name" value="5' to 3' exonuclease, C-terminal subdomain"/>
    <property type="match status" value="2"/>
</dbReference>
<dbReference type="Pfam" id="PF00476">
    <property type="entry name" value="DNA_pol_A"/>
    <property type="match status" value="1"/>
</dbReference>
<dbReference type="GO" id="GO:0003677">
    <property type="term" value="F:DNA binding"/>
    <property type="evidence" value="ECO:0007669"/>
    <property type="project" value="UniProtKB-KW"/>
</dbReference>
<comment type="catalytic activity">
    <reaction evidence="11">
        <text>DNA(n) + a 2'-deoxyribonucleoside 5'-triphosphate = DNA(n+1) + diphosphate</text>
        <dbReference type="Rhea" id="RHEA:22508"/>
        <dbReference type="Rhea" id="RHEA-COMP:17339"/>
        <dbReference type="Rhea" id="RHEA-COMP:17340"/>
        <dbReference type="ChEBI" id="CHEBI:33019"/>
        <dbReference type="ChEBI" id="CHEBI:61560"/>
        <dbReference type="ChEBI" id="CHEBI:173112"/>
        <dbReference type="EC" id="2.7.7.7"/>
    </reaction>
</comment>
<dbReference type="EMBL" id="QLTW01000008">
    <property type="protein sequence ID" value="MBT9144442.1"/>
    <property type="molecule type" value="Genomic_DNA"/>
</dbReference>
<dbReference type="FunFam" id="1.10.150.20:FF:000002">
    <property type="entry name" value="DNA polymerase I"/>
    <property type="match status" value="1"/>
</dbReference>